<dbReference type="CDD" id="cd16935">
    <property type="entry name" value="HATPase_AgrC-ComD-like"/>
    <property type="match status" value="1"/>
</dbReference>
<feature type="transmembrane region" description="Helical" evidence="1">
    <location>
        <begin position="187"/>
        <end position="205"/>
    </location>
</feature>
<gene>
    <name evidence="3" type="ORF">IAB71_01325</name>
</gene>
<keyword evidence="3" id="KW-0418">Kinase</keyword>
<feature type="transmembrane region" description="Helical" evidence="1">
    <location>
        <begin position="6"/>
        <end position="26"/>
    </location>
</feature>
<reference evidence="3" key="1">
    <citation type="submission" date="2020-10" db="EMBL/GenBank/DDBJ databases">
        <authorList>
            <person name="Gilroy R."/>
        </authorList>
    </citation>
    <scope>NUCLEOTIDE SEQUENCE</scope>
    <source>
        <strain evidence="3">CHK188-20938</strain>
    </source>
</reference>
<feature type="transmembrane region" description="Helical" evidence="1">
    <location>
        <begin position="33"/>
        <end position="51"/>
    </location>
</feature>
<name>A0A9D1P1P6_9FIRM</name>
<sequence>MMEQVFYIFCTTLPGHVLPLALLWHFPWRSRRTALVLMLCNVLCKTAAAAACIANGIGFRGLEILFSFLGFVIYLCCSRLDFFRLLSVFILTVDYLLLIRGISSFLTVRLFSTLSQSWESSVCALLLAAIFLPLLFRVCGPSMRQIYQTDAPRLWRVIWLVPGLLTVMTILFTNAYRQDSAERWEFLFFRVSLLICVMVTYYVLLQSLESLRRQVALEQQLMFDKELLEIQTSEQSKRGQLLMETAEQTRQMRHDLRHHLTAIQAMAGDENPRLAAYLSKLIQDIPAAPRNYCENPTVNAVVSHYATRCQQEGIAFTARLTVPAQNENLDDRALCVVFANLLENGVEACGRMAGGKKFIRLNSSLEYGVLTITMDNSFDGQARQEDGKFLSSKRMGAPGVGLSSIRAVAKAHQGDARFEAKGTTFLSSVYCRL</sequence>
<keyword evidence="1" id="KW-1133">Transmembrane helix</keyword>
<feature type="transmembrane region" description="Helical" evidence="1">
    <location>
        <begin position="157"/>
        <end position="175"/>
    </location>
</feature>
<keyword evidence="3" id="KW-0808">Transferase</keyword>
<dbReference type="GO" id="GO:0016301">
    <property type="term" value="F:kinase activity"/>
    <property type="evidence" value="ECO:0007669"/>
    <property type="project" value="UniProtKB-KW"/>
</dbReference>
<organism evidence="3 4">
    <name type="scientific">Candidatus Scatomonas pullistercoris</name>
    <dbReference type="NCBI Taxonomy" id="2840920"/>
    <lineage>
        <taxon>Bacteria</taxon>
        <taxon>Bacillati</taxon>
        <taxon>Bacillota</taxon>
        <taxon>Clostridia</taxon>
        <taxon>Lachnospirales</taxon>
        <taxon>Lachnospiraceae</taxon>
        <taxon>Lachnospiraceae incertae sedis</taxon>
        <taxon>Candidatus Scatomonas</taxon>
    </lineage>
</organism>
<feature type="transmembrane region" description="Helical" evidence="1">
    <location>
        <begin position="57"/>
        <end position="76"/>
    </location>
</feature>
<feature type="domain" description="Sensor histidine kinase NatK-like C-terminal" evidence="2">
    <location>
        <begin position="333"/>
        <end position="429"/>
    </location>
</feature>
<evidence type="ECO:0000313" key="4">
    <source>
        <dbReference type="Proteomes" id="UP000824169"/>
    </source>
</evidence>
<feature type="transmembrane region" description="Helical" evidence="1">
    <location>
        <begin position="88"/>
        <end position="111"/>
    </location>
</feature>
<dbReference type="Proteomes" id="UP000824169">
    <property type="component" value="Unassembled WGS sequence"/>
</dbReference>
<dbReference type="InterPro" id="IPR032834">
    <property type="entry name" value="NatK-like_C"/>
</dbReference>
<reference evidence="3" key="2">
    <citation type="journal article" date="2021" name="PeerJ">
        <title>Extensive microbial diversity within the chicken gut microbiome revealed by metagenomics and culture.</title>
        <authorList>
            <person name="Gilroy R."/>
            <person name="Ravi A."/>
            <person name="Getino M."/>
            <person name="Pursley I."/>
            <person name="Horton D.L."/>
            <person name="Alikhan N.F."/>
            <person name="Baker D."/>
            <person name="Gharbi K."/>
            <person name="Hall N."/>
            <person name="Watson M."/>
            <person name="Adriaenssens E.M."/>
            <person name="Foster-Nyarko E."/>
            <person name="Jarju S."/>
            <person name="Secka A."/>
            <person name="Antonio M."/>
            <person name="Oren A."/>
            <person name="Chaudhuri R.R."/>
            <person name="La Ragione R."/>
            <person name="Hildebrand F."/>
            <person name="Pallen M.J."/>
        </authorList>
    </citation>
    <scope>NUCLEOTIDE SEQUENCE</scope>
    <source>
        <strain evidence="3">CHK188-20938</strain>
    </source>
</reference>
<protein>
    <submittedName>
        <fullName evidence="3">Sensor histidine kinase</fullName>
    </submittedName>
</protein>
<keyword evidence="1" id="KW-0472">Membrane</keyword>
<accession>A0A9D1P1P6</accession>
<feature type="transmembrane region" description="Helical" evidence="1">
    <location>
        <begin position="117"/>
        <end position="136"/>
    </location>
</feature>
<proteinExistence type="predicted"/>
<dbReference type="EMBL" id="DVOO01000003">
    <property type="protein sequence ID" value="HIV24422.1"/>
    <property type="molecule type" value="Genomic_DNA"/>
</dbReference>
<dbReference type="InterPro" id="IPR036890">
    <property type="entry name" value="HATPase_C_sf"/>
</dbReference>
<dbReference type="Pfam" id="PF14501">
    <property type="entry name" value="HATPase_c_5"/>
    <property type="match status" value="1"/>
</dbReference>
<keyword evidence="1" id="KW-0812">Transmembrane</keyword>
<dbReference type="SUPFAM" id="SSF55874">
    <property type="entry name" value="ATPase domain of HSP90 chaperone/DNA topoisomerase II/histidine kinase"/>
    <property type="match status" value="1"/>
</dbReference>
<dbReference type="Gene3D" id="3.30.565.10">
    <property type="entry name" value="Histidine kinase-like ATPase, C-terminal domain"/>
    <property type="match status" value="1"/>
</dbReference>
<dbReference type="GO" id="GO:0042802">
    <property type="term" value="F:identical protein binding"/>
    <property type="evidence" value="ECO:0007669"/>
    <property type="project" value="TreeGrafter"/>
</dbReference>
<dbReference type="AlphaFoldDB" id="A0A9D1P1P6"/>
<dbReference type="PANTHER" id="PTHR40448:SF1">
    <property type="entry name" value="TWO-COMPONENT SENSOR HISTIDINE KINASE"/>
    <property type="match status" value="1"/>
</dbReference>
<evidence type="ECO:0000313" key="3">
    <source>
        <dbReference type="EMBL" id="HIV24422.1"/>
    </source>
</evidence>
<dbReference type="PANTHER" id="PTHR40448">
    <property type="entry name" value="TWO-COMPONENT SENSOR HISTIDINE KINASE"/>
    <property type="match status" value="1"/>
</dbReference>
<evidence type="ECO:0000256" key="1">
    <source>
        <dbReference type="SAM" id="Phobius"/>
    </source>
</evidence>
<evidence type="ECO:0000259" key="2">
    <source>
        <dbReference type="Pfam" id="PF14501"/>
    </source>
</evidence>
<comment type="caution">
    <text evidence="3">The sequence shown here is derived from an EMBL/GenBank/DDBJ whole genome shotgun (WGS) entry which is preliminary data.</text>
</comment>